<reference evidence="2 3" key="1">
    <citation type="submission" date="2019-04" db="EMBL/GenBank/DDBJ databases">
        <title>Genomic characterization of Staphylococcus petrasii strains.</title>
        <authorList>
            <person name="Vrbovska V."/>
            <person name="Kovarovic V."/>
            <person name="Maslanova I."/>
            <person name="Indrakova A."/>
            <person name="Petras P."/>
            <person name="Sedo O."/>
            <person name="Svec P."/>
            <person name="Fisarova L."/>
            <person name="Sedlacek I."/>
            <person name="Doskar J."/>
            <person name="Pantucek R."/>
        </authorList>
    </citation>
    <scope>NUCLEOTIDE SEQUENCE [LARGE SCALE GENOMIC DNA]</scope>
    <source>
        <strain evidence="2 3">CCM 8529</strain>
    </source>
</reference>
<sequence>MGDIKLFRIEDGNTHELEGESLAIEKSLQNIIEENSEELLGIKFLETEYTTGKNHGGRIDTLAIDENYCPVIIEYKRTTNENVINQGLFYLDWLLDHKAEFELIVMKKLGKDFSDKIDWSSPRLLCIAGGFTRYDEHAVKQINRNIELYRYKYFENTYLMLDLVNTTFEVKNIIDVNKEKETYLNKQLKFSSEHLTNLYKELKEYLMNLGDDVQFKELKLYLAFKRIKNFVCMEILPNKQKLLLYVKVDVKNVAFEKGFIRDVTNIGHYGTGNLAIEIRNKEDIEKAKKYIEESYENN</sequence>
<dbReference type="EMBL" id="SRPJ01000003">
    <property type="protein sequence ID" value="TGN26892.1"/>
    <property type="molecule type" value="Genomic_DNA"/>
</dbReference>
<name>A0A4Z1BT09_9STAP</name>
<gene>
    <name evidence="2" type="ORF">E2558_07905</name>
</gene>
<dbReference type="AlphaFoldDB" id="A0A4Z1BT09"/>
<organism evidence="2 3">
    <name type="scientific">Staphylococcus pragensis</name>
    <dbReference type="NCBI Taxonomy" id="1611836"/>
    <lineage>
        <taxon>Bacteria</taxon>
        <taxon>Bacillati</taxon>
        <taxon>Bacillota</taxon>
        <taxon>Bacilli</taxon>
        <taxon>Bacillales</taxon>
        <taxon>Staphylococcaceae</taxon>
        <taxon>Staphylococcus</taxon>
    </lineage>
</organism>
<accession>A0A4Z1BT09</accession>
<dbReference type="Gene3D" id="3.40.1350.10">
    <property type="match status" value="1"/>
</dbReference>
<dbReference type="InterPro" id="IPR043714">
    <property type="entry name" value="DUF5655"/>
</dbReference>
<dbReference type="RefSeq" id="WP_126564805.1">
    <property type="nucleotide sequence ID" value="NZ_BMCY01000003.1"/>
</dbReference>
<evidence type="ECO:0000313" key="3">
    <source>
        <dbReference type="Proteomes" id="UP000297459"/>
    </source>
</evidence>
<proteinExistence type="predicted"/>
<keyword evidence="3" id="KW-1185">Reference proteome</keyword>
<feature type="domain" description="DUF5655" evidence="1">
    <location>
        <begin position="190"/>
        <end position="298"/>
    </location>
</feature>
<dbReference type="InterPro" id="IPR011856">
    <property type="entry name" value="tRNA_endonuc-like_dom_sf"/>
</dbReference>
<dbReference type="Proteomes" id="UP000297459">
    <property type="component" value="Unassembled WGS sequence"/>
</dbReference>
<protein>
    <submittedName>
        <fullName evidence="2">DUF91 domain-containing protein</fullName>
    </submittedName>
</protein>
<comment type="caution">
    <text evidence="2">The sequence shown here is derived from an EMBL/GenBank/DDBJ whole genome shotgun (WGS) entry which is preliminary data.</text>
</comment>
<dbReference type="GO" id="GO:0003676">
    <property type="term" value="F:nucleic acid binding"/>
    <property type="evidence" value="ECO:0007669"/>
    <property type="project" value="InterPro"/>
</dbReference>
<evidence type="ECO:0000259" key="1">
    <source>
        <dbReference type="Pfam" id="PF18899"/>
    </source>
</evidence>
<evidence type="ECO:0000313" key="2">
    <source>
        <dbReference type="EMBL" id="TGN26892.1"/>
    </source>
</evidence>
<dbReference type="Pfam" id="PF18899">
    <property type="entry name" value="DUF5655"/>
    <property type="match status" value="1"/>
</dbReference>